<dbReference type="Pfam" id="PF07694">
    <property type="entry name" value="5TM-5TMR_LYT"/>
    <property type="match status" value="1"/>
</dbReference>
<dbReference type="SUPFAM" id="SSF47384">
    <property type="entry name" value="Homodimeric domain of signal transducing histidine kinase"/>
    <property type="match status" value="1"/>
</dbReference>
<dbReference type="InterPro" id="IPR003661">
    <property type="entry name" value="HisK_dim/P_dom"/>
</dbReference>
<gene>
    <name evidence="16" type="ORF">F4V44_01560</name>
</gene>
<feature type="transmembrane region" description="Helical" evidence="14">
    <location>
        <begin position="102"/>
        <end position="122"/>
    </location>
</feature>
<feature type="transmembrane region" description="Helical" evidence="14">
    <location>
        <begin position="39"/>
        <end position="58"/>
    </location>
</feature>
<evidence type="ECO:0000256" key="14">
    <source>
        <dbReference type="SAM" id="Phobius"/>
    </source>
</evidence>
<evidence type="ECO:0000256" key="7">
    <source>
        <dbReference type="ARBA" id="ARBA00022692"/>
    </source>
</evidence>
<dbReference type="Pfam" id="PF02518">
    <property type="entry name" value="HATPase_c"/>
    <property type="match status" value="1"/>
</dbReference>
<protein>
    <recommendedName>
        <fullName evidence="3">histidine kinase</fullName>
        <ecNumber evidence="3">2.7.13.3</ecNumber>
    </recommendedName>
</protein>
<comment type="subcellular location">
    <subcellularLocation>
        <location evidence="2">Cell membrane</location>
        <topology evidence="2">Multi-pass membrane protein</topology>
    </subcellularLocation>
</comment>
<keyword evidence="12" id="KW-0902">Two-component regulatory system</keyword>
<dbReference type="PROSITE" id="PS50109">
    <property type="entry name" value="HIS_KIN"/>
    <property type="match status" value="1"/>
</dbReference>
<accession>A0A5J5I3T9</accession>
<feature type="transmembrane region" description="Helical" evidence="14">
    <location>
        <begin position="168"/>
        <end position="186"/>
    </location>
</feature>
<evidence type="ECO:0000259" key="15">
    <source>
        <dbReference type="PROSITE" id="PS50109"/>
    </source>
</evidence>
<evidence type="ECO:0000256" key="5">
    <source>
        <dbReference type="ARBA" id="ARBA00022553"/>
    </source>
</evidence>
<organism evidence="16 17">
    <name type="scientific">Niallia endozanthoxylica</name>
    <dbReference type="NCBI Taxonomy" id="2036016"/>
    <lineage>
        <taxon>Bacteria</taxon>
        <taxon>Bacillati</taxon>
        <taxon>Bacillota</taxon>
        <taxon>Bacilli</taxon>
        <taxon>Bacillales</taxon>
        <taxon>Bacillaceae</taxon>
        <taxon>Niallia</taxon>
    </lineage>
</organism>
<dbReference type="GO" id="GO:0000155">
    <property type="term" value="F:phosphorelay sensor kinase activity"/>
    <property type="evidence" value="ECO:0007669"/>
    <property type="project" value="InterPro"/>
</dbReference>
<evidence type="ECO:0000256" key="4">
    <source>
        <dbReference type="ARBA" id="ARBA00022475"/>
    </source>
</evidence>
<keyword evidence="5" id="KW-0597">Phosphoprotein</keyword>
<keyword evidence="10" id="KW-0067">ATP-binding</keyword>
<dbReference type="Gene3D" id="3.30.565.10">
    <property type="entry name" value="Histidine kinase-like ATPase, C-terminal domain"/>
    <property type="match status" value="1"/>
</dbReference>
<comment type="caution">
    <text evidence="16">The sequence shown here is derived from an EMBL/GenBank/DDBJ whole genome shotgun (WGS) entry which is preliminary data.</text>
</comment>
<dbReference type="Gene3D" id="1.10.287.130">
    <property type="match status" value="1"/>
</dbReference>
<evidence type="ECO:0000256" key="3">
    <source>
        <dbReference type="ARBA" id="ARBA00012438"/>
    </source>
</evidence>
<evidence type="ECO:0000256" key="6">
    <source>
        <dbReference type="ARBA" id="ARBA00022679"/>
    </source>
</evidence>
<feature type="transmembrane region" description="Helical" evidence="14">
    <location>
        <begin position="134"/>
        <end position="156"/>
    </location>
</feature>
<dbReference type="OrthoDB" id="9815750at2"/>
<dbReference type="EC" id="2.7.13.3" evidence="3"/>
<dbReference type="InterPro" id="IPR011620">
    <property type="entry name" value="Sig_transdc_His_kinase_LytS_TM"/>
</dbReference>
<dbReference type="PANTHER" id="PTHR43065:SF46">
    <property type="entry name" value="C4-DICARBOXYLATE TRANSPORT SENSOR PROTEIN DCTB"/>
    <property type="match status" value="1"/>
</dbReference>
<evidence type="ECO:0000256" key="2">
    <source>
        <dbReference type="ARBA" id="ARBA00004651"/>
    </source>
</evidence>
<evidence type="ECO:0000313" key="16">
    <source>
        <dbReference type="EMBL" id="KAA9031144.1"/>
    </source>
</evidence>
<evidence type="ECO:0000256" key="9">
    <source>
        <dbReference type="ARBA" id="ARBA00022777"/>
    </source>
</evidence>
<evidence type="ECO:0000256" key="12">
    <source>
        <dbReference type="ARBA" id="ARBA00023012"/>
    </source>
</evidence>
<evidence type="ECO:0000256" key="1">
    <source>
        <dbReference type="ARBA" id="ARBA00000085"/>
    </source>
</evidence>
<dbReference type="Proteomes" id="UP000326671">
    <property type="component" value="Unassembled WGS sequence"/>
</dbReference>
<evidence type="ECO:0000256" key="13">
    <source>
        <dbReference type="ARBA" id="ARBA00023136"/>
    </source>
</evidence>
<evidence type="ECO:0000256" key="10">
    <source>
        <dbReference type="ARBA" id="ARBA00022840"/>
    </source>
</evidence>
<dbReference type="InterPro" id="IPR005467">
    <property type="entry name" value="His_kinase_dom"/>
</dbReference>
<keyword evidence="9 16" id="KW-0418">Kinase</keyword>
<dbReference type="PRINTS" id="PR00344">
    <property type="entry name" value="BCTRLSENSOR"/>
</dbReference>
<dbReference type="InterPro" id="IPR036890">
    <property type="entry name" value="HATPase_C_sf"/>
</dbReference>
<dbReference type="SMART" id="SM00388">
    <property type="entry name" value="HisKA"/>
    <property type="match status" value="1"/>
</dbReference>
<keyword evidence="6" id="KW-0808">Transferase</keyword>
<feature type="transmembrane region" description="Helical" evidence="14">
    <location>
        <begin position="12"/>
        <end position="33"/>
    </location>
</feature>
<dbReference type="GO" id="GO:0005886">
    <property type="term" value="C:plasma membrane"/>
    <property type="evidence" value="ECO:0007669"/>
    <property type="project" value="UniProtKB-SubCell"/>
</dbReference>
<keyword evidence="8" id="KW-0547">Nucleotide-binding</keyword>
<dbReference type="InterPro" id="IPR036097">
    <property type="entry name" value="HisK_dim/P_sf"/>
</dbReference>
<sequence>MDLVTKELLINFLFILLALCLLQILYIATYAYRSKEVKSWEIALFPIISLALCMVFPVYSDEENIWSLCYVPFILGGLYGGYKLGLAQLSIVLLIRYVLGGMGFYTGSAAIITIGIAICVLSKYYLKLNLKQKLLLSVTILVIGITVSQVLEAIFFSEHITSLFLFEYYSINIIGIIIATILWEAIRMYSSILQNLIKAEKLQMVSHLAASISHEVRNPLTVSRGFMQLLSEDLSPEKSKEFVHIALKELDRATDIINDYLTFAKPAVEKNEKININEEIQQAINVINPLATMNGVEIEQTIYGPEHNPFMTIGERKKFQQCLINIMKNGIESMTSKGGKLHIHLSGFQNTVKIDICDQGIGMSQEQINRLGEPYFTTKEKGTGLGMMVSYSIIKGMNGTIHVNSELRKGTSFKLVLPAFPL</sequence>
<reference evidence="16 17" key="1">
    <citation type="submission" date="2019-09" db="EMBL/GenBank/DDBJ databases">
        <title>Whole genome sequences of isolates from the Mars Exploration Rovers.</title>
        <authorList>
            <person name="Seuylemezian A."/>
            <person name="Vaishampayan P."/>
        </authorList>
    </citation>
    <scope>NUCLEOTIDE SEQUENCE [LARGE SCALE GENOMIC DNA]</scope>
    <source>
        <strain evidence="16 17">MER_TA_151</strain>
    </source>
</reference>
<dbReference type="RefSeq" id="WP_150438228.1">
    <property type="nucleotide sequence ID" value="NZ_VYKL01000005.1"/>
</dbReference>
<dbReference type="PANTHER" id="PTHR43065">
    <property type="entry name" value="SENSOR HISTIDINE KINASE"/>
    <property type="match status" value="1"/>
</dbReference>
<dbReference type="GO" id="GO:0005524">
    <property type="term" value="F:ATP binding"/>
    <property type="evidence" value="ECO:0007669"/>
    <property type="project" value="UniProtKB-KW"/>
</dbReference>
<dbReference type="GO" id="GO:0071555">
    <property type="term" value="P:cell wall organization"/>
    <property type="evidence" value="ECO:0007669"/>
    <property type="project" value="InterPro"/>
</dbReference>
<name>A0A5J5I3T9_9BACI</name>
<dbReference type="EMBL" id="VYKL01000005">
    <property type="protein sequence ID" value="KAA9031144.1"/>
    <property type="molecule type" value="Genomic_DNA"/>
</dbReference>
<dbReference type="AlphaFoldDB" id="A0A5J5I3T9"/>
<dbReference type="CDD" id="cd00082">
    <property type="entry name" value="HisKA"/>
    <property type="match status" value="1"/>
</dbReference>
<dbReference type="InterPro" id="IPR004358">
    <property type="entry name" value="Sig_transdc_His_kin-like_C"/>
</dbReference>
<evidence type="ECO:0000256" key="11">
    <source>
        <dbReference type="ARBA" id="ARBA00022989"/>
    </source>
</evidence>
<dbReference type="InterPro" id="IPR003594">
    <property type="entry name" value="HATPase_dom"/>
</dbReference>
<keyword evidence="13 14" id="KW-0472">Membrane</keyword>
<keyword evidence="7 14" id="KW-0812">Transmembrane</keyword>
<keyword evidence="4" id="KW-1003">Cell membrane</keyword>
<dbReference type="SUPFAM" id="SSF55874">
    <property type="entry name" value="ATPase domain of HSP90 chaperone/DNA topoisomerase II/histidine kinase"/>
    <property type="match status" value="1"/>
</dbReference>
<keyword evidence="17" id="KW-1185">Reference proteome</keyword>
<keyword evidence="11 14" id="KW-1133">Transmembrane helix</keyword>
<proteinExistence type="predicted"/>
<dbReference type="SMART" id="SM00387">
    <property type="entry name" value="HATPase_c"/>
    <property type="match status" value="1"/>
</dbReference>
<dbReference type="Pfam" id="PF00512">
    <property type="entry name" value="HisKA"/>
    <property type="match status" value="1"/>
</dbReference>
<feature type="domain" description="Histidine kinase" evidence="15">
    <location>
        <begin position="211"/>
        <end position="421"/>
    </location>
</feature>
<comment type="catalytic activity">
    <reaction evidence="1">
        <text>ATP + protein L-histidine = ADP + protein N-phospho-L-histidine.</text>
        <dbReference type="EC" id="2.7.13.3"/>
    </reaction>
</comment>
<evidence type="ECO:0000313" key="17">
    <source>
        <dbReference type="Proteomes" id="UP000326671"/>
    </source>
</evidence>
<evidence type="ECO:0000256" key="8">
    <source>
        <dbReference type="ARBA" id="ARBA00022741"/>
    </source>
</evidence>